<protein>
    <submittedName>
        <fullName evidence="2">Phosphoglycerate mutase-like protein</fullName>
    </submittedName>
</protein>
<proteinExistence type="inferred from homology"/>
<dbReference type="PANTHER" id="PTHR11567">
    <property type="entry name" value="ACID PHOSPHATASE-RELATED"/>
    <property type="match status" value="1"/>
</dbReference>
<evidence type="ECO:0000313" key="2">
    <source>
        <dbReference type="EMBL" id="TBU57347.1"/>
    </source>
</evidence>
<dbReference type="Proteomes" id="UP000292082">
    <property type="component" value="Unassembled WGS sequence"/>
</dbReference>
<keyword evidence="3" id="KW-1185">Reference proteome</keyword>
<dbReference type="Pfam" id="PF00328">
    <property type="entry name" value="His_Phos_2"/>
    <property type="match status" value="1"/>
</dbReference>
<evidence type="ECO:0000256" key="1">
    <source>
        <dbReference type="ARBA" id="ARBA00005375"/>
    </source>
</evidence>
<sequence>MATDEQSTVLGVVILARHGDREGFYQDPETYTASATSITPLGEEQEFQLGTTIRDLYFDPASPSFIQGIANASALFQQSQVQVRADAGGEGGVIFDSAVALTQGLWPPTPLQSTLLANGTNVTSPLSGYQYIPIESVEPNEDVSLEGFTDCNTFDDHTTSFYNSAAFATMNASVAQFLEKLGPYMDGRPVTLENMWNIFDYMNVQSIHNATFANALPNGFLPMARYLADWHEYNVFSDTSFNGIGNIAFRTMIPSVVTAMQRIANASDPLKLHYSAIAYKPFLSLFNMTGVVADGALPESIVNYAASVVLEVRQPASGSGSAPVVRFTFKNGTDDAYRAYPMRFPGWDGTGANAGADVPLATFVGAFAPAGVNTTLEWCNVCGQTQERGCATLFAGNGTGGVALGGHHDRISPVGAGFLGAGLAVAVFGLAVAALVFLGLLTVGRRGKGRSGRVSGRAAEKNDHVELGSAANSITKESA</sequence>
<comment type="similarity">
    <text evidence="1">Belongs to the histidine acid phosphatase family.</text>
</comment>
<name>A0A4Q9PSD9_9APHY</name>
<dbReference type="AlphaFoldDB" id="A0A4Q9PSD9"/>
<organism evidence="2 3">
    <name type="scientific">Dichomitus squalens</name>
    <dbReference type="NCBI Taxonomy" id="114155"/>
    <lineage>
        <taxon>Eukaryota</taxon>
        <taxon>Fungi</taxon>
        <taxon>Dikarya</taxon>
        <taxon>Basidiomycota</taxon>
        <taxon>Agaricomycotina</taxon>
        <taxon>Agaricomycetes</taxon>
        <taxon>Polyporales</taxon>
        <taxon>Polyporaceae</taxon>
        <taxon>Dichomitus</taxon>
    </lineage>
</organism>
<dbReference type="InterPro" id="IPR050645">
    <property type="entry name" value="Histidine_acid_phosphatase"/>
</dbReference>
<dbReference type="GO" id="GO:0016791">
    <property type="term" value="F:phosphatase activity"/>
    <property type="evidence" value="ECO:0007669"/>
    <property type="project" value="TreeGrafter"/>
</dbReference>
<dbReference type="InterPro" id="IPR029033">
    <property type="entry name" value="His_PPase_superfam"/>
</dbReference>
<dbReference type="Gene3D" id="3.40.50.1240">
    <property type="entry name" value="Phosphoglycerate mutase-like"/>
    <property type="match status" value="1"/>
</dbReference>
<reference evidence="2 3" key="1">
    <citation type="submission" date="2019-01" db="EMBL/GenBank/DDBJ databases">
        <title>Draft genome sequences of three monokaryotic isolates of the white-rot basidiomycete fungus Dichomitus squalens.</title>
        <authorList>
            <consortium name="DOE Joint Genome Institute"/>
            <person name="Lopez S.C."/>
            <person name="Andreopoulos B."/>
            <person name="Pangilinan J."/>
            <person name="Lipzen A."/>
            <person name="Riley R."/>
            <person name="Ahrendt S."/>
            <person name="Ng V."/>
            <person name="Barry K."/>
            <person name="Daum C."/>
            <person name="Grigoriev I.V."/>
            <person name="Hilden K.S."/>
            <person name="Makela M.R."/>
            <person name="de Vries R.P."/>
        </authorList>
    </citation>
    <scope>NUCLEOTIDE SEQUENCE [LARGE SCALE GENOMIC DNA]</scope>
    <source>
        <strain evidence="2 3">CBS 464.89</strain>
    </source>
</reference>
<dbReference type="PANTHER" id="PTHR11567:SF142">
    <property type="entry name" value="PHOSPHOGLYCERATE MUTASE-LIKE PROTEIN"/>
    <property type="match status" value="1"/>
</dbReference>
<accession>A0A4Q9PSD9</accession>
<dbReference type="EMBL" id="ML145138">
    <property type="protein sequence ID" value="TBU57347.1"/>
    <property type="molecule type" value="Genomic_DNA"/>
</dbReference>
<gene>
    <name evidence="2" type="ORF">BD310DRAFT_853296</name>
</gene>
<evidence type="ECO:0000313" key="3">
    <source>
        <dbReference type="Proteomes" id="UP000292082"/>
    </source>
</evidence>
<dbReference type="SUPFAM" id="SSF53254">
    <property type="entry name" value="Phosphoglycerate mutase-like"/>
    <property type="match status" value="1"/>
</dbReference>
<dbReference type="InterPro" id="IPR000560">
    <property type="entry name" value="His_Pase_clade-2"/>
</dbReference>